<name>A0A146LIB0_LYGHE</name>
<keyword evidence="2" id="KW-0677">Repeat</keyword>
<dbReference type="InterPro" id="IPR006683">
    <property type="entry name" value="Thioestr_dom"/>
</dbReference>
<feature type="domain" description="HotDog ACOT-type" evidence="5">
    <location>
        <begin position="90"/>
        <end position="211"/>
    </location>
</feature>
<dbReference type="CDD" id="cd03442">
    <property type="entry name" value="BFIT_BACH"/>
    <property type="match status" value="2"/>
</dbReference>
<dbReference type="InterPro" id="IPR029069">
    <property type="entry name" value="HotDog_dom_sf"/>
</dbReference>
<evidence type="ECO:0000313" key="6">
    <source>
        <dbReference type="EMBL" id="JAQ06200.1"/>
    </source>
</evidence>
<dbReference type="PANTHER" id="PTHR12655">
    <property type="entry name" value="ACYL-COA THIOESTERASE"/>
    <property type="match status" value="1"/>
</dbReference>
<organism evidence="6">
    <name type="scientific">Lygus hesperus</name>
    <name type="common">Western plant bug</name>
    <dbReference type="NCBI Taxonomy" id="30085"/>
    <lineage>
        <taxon>Eukaryota</taxon>
        <taxon>Metazoa</taxon>
        <taxon>Ecdysozoa</taxon>
        <taxon>Arthropoda</taxon>
        <taxon>Hexapoda</taxon>
        <taxon>Insecta</taxon>
        <taxon>Pterygota</taxon>
        <taxon>Neoptera</taxon>
        <taxon>Paraneoptera</taxon>
        <taxon>Hemiptera</taxon>
        <taxon>Heteroptera</taxon>
        <taxon>Panheteroptera</taxon>
        <taxon>Cimicomorpha</taxon>
        <taxon>Miridae</taxon>
        <taxon>Mirini</taxon>
        <taxon>Lygus</taxon>
    </lineage>
</organism>
<comment type="similarity">
    <text evidence="1">Belongs to the acyl coenzyme A hydrolase family.</text>
</comment>
<feature type="domain" description="HotDog ACOT-type" evidence="5">
    <location>
        <begin position="293"/>
        <end position="405"/>
    </location>
</feature>
<dbReference type="PROSITE" id="PS51770">
    <property type="entry name" value="HOTDOG_ACOT"/>
    <property type="match status" value="2"/>
</dbReference>
<dbReference type="InterPro" id="IPR033120">
    <property type="entry name" value="HOTDOG_ACOT"/>
</dbReference>
<gene>
    <name evidence="6" type="primary">ACOT9_2</name>
    <name evidence="6" type="ORF">g.27616</name>
</gene>
<evidence type="ECO:0000256" key="3">
    <source>
        <dbReference type="ARBA" id="ARBA00022801"/>
    </source>
</evidence>
<dbReference type="SUPFAM" id="SSF54637">
    <property type="entry name" value="Thioesterase/thiol ester dehydrase-isomerase"/>
    <property type="match status" value="2"/>
</dbReference>
<sequence>MVFFPSVMAVCRVAVRLDVRLLSRCTLSTVSSHERNPMTVEELNGKLNKLMGTPPGYRQFPPDRSHLDEELAESQDSLPIRCMKDSYDEVLIPLSTSGTLQDRYTNVMGAVRMGRVMEDMDTFAVWLCQKHISNPKVKSDVTPYTIVTAQVDDISFEYFKPKVWNDMRLTGNVVGAGKTSMEVRVCCESHIAGEWRHFTTAHFTMVARNSTNTKGAFVNKLVPQGPEEEKLHEQAMLRKKNRIQDEQISLDKNPPTHEEQQLIFQKYMKTVHPSFSMNHLDNRKLPENAVWMSSTIHSSEMHPHPQNKNHHNTFFGGTLMRLANELGWLCAFYHATTRPKLAHISKIEFRASVPIESFLKFTAMVAHVEKNFLQVVVICETTDLISKVTMTTNTFYFTFETQSGQREVFPSTYIEALTHVQGVRHFNKYKKVLQQRGLPQPM</sequence>
<dbReference type="EMBL" id="GDHC01012429">
    <property type="protein sequence ID" value="JAQ06200.1"/>
    <property type="molecule type" value="Transcribed_RNA"/>
</dbReference>
<reference evidence="6" key="1">
    <citation type="journal article" date="2016" name="Gigascience">
        <title>De novo construction of an expanded transcriptome assembly for the western tarnished plant bug, Lygus hesperus.</title>
        <authorList>
            <person name="Tassone E.E."/>
            <person name="Geib S.M."/>
            <person name="Hall B."/>
            <person name="Fabrick J.A."/>
            <person name="Brent C.S."/>
            <person name="Hull J.J."/>
        </authorList>
    </citation>
    <scope>NUCLEOTIDE SEQUENCE</scope>
</reference>
<proteinExistence type="inferred from homology"/>
<dbReference type="Pfam" id="PF03061">
    <property type="entry name" value="4HBT"/>
    <property type="match status" value="1"/>
</dbReference>
<evidence type="ECO:0000259" key="5">
    <source>
        <dbReference type="PROSITE" id="PS51770"/>
    </source>
</evidence>
<dbReference type="AlphaFoldDB" id="A0A146LIB0"/>
<accession>A0A146LIB0</accession>
<keyword evidence="4" id="KW-0809">Transit peptide</keyword>
<dbReference type="PANTHER" id="PTHR12655:SF0">
    <property type="entry name" value="ACYL-COENZYME A THIOESTERASE 9, MITOCHONDRIAL"/>
    <property type="match status" value="1"/>
</dbReference>
<keyword evidence="3" id="KW-0378">Hydrolase</keyword>
<evidence type="ECO:0000256" key="1">
    <source>
        <dbReference type="ARBA" id="ARBA00010458"/>
    </source>
</evidence>
<dbReference type="GO" id="GO:0005739">
    <property type="term" value="C:mitochondrion"/>
    <property type="evidence" value="ECO:0007669"/>
    <property type="project" value="TreeGrafter"/>
</dbReference>
<protein>
    <submittedName>
        <fullName evidence="6">Acyl-coenzyme A thioesterase 9, mitochondrial</fullName>
    </submittedName>
</protein>
<evidence type="ECO:0000256" key="2">
    <source>
        <dbReference type="ARBA" id="ARBA00022737"/>
    </source>
</evidence>
<evidence type="ECO:0000256" key="4">
    <source>
        <dbReference type="ARBA" id="ARBA00022946"/>
    </source>
</evidence>
<dbReference type="GO" id="GO:0006637">
    <property type="term" value="P:acyl-CoA metabolic process"/>
    <property type="evidence" value="ECO:0007669"/>
    <property type="project" value="TreeGrafter"/>
</dbReference>
<dbReference type="Gene3D" id="3.10.129.10">
    <property type="entry name" value="Hotdog Thioesterase"/>
    <property type="match status" value="2"/>
</dbReference>
<dbReference type="GO" id="GO:0047617">
    <property type="term" value="F:fatty acyl-CoA hydrolase activity"/>
    <property type="evidence" value="ECO:0007669"/>
    <property type="project" value="TreeGrafter"/>
</dbReference>